<dbReference type="EMBL" id="SNVI01000001">
    <property type="protein sequence ID" value="TFE45170.1"/>
    <property type="molecule type" value="Genomic_DNA"/>
</dbReference>
<accession>A0A4Y8N5X6</accession>
<organism evidence="2 3">
    <name type="scientific">Paraburkholderia dipogonis</name>
    <dbReference type="NCBI Taxonomy" id="1211383"/>
    <lineage>
        <taxon>Bacteria</taxon>
        <taxon>Pseudomonadati</taxon>
        <taxon>Pseudomonadota</taxon>
        <taxon>Betaproteobacteria</taxon>
        <taxon>Burkholderiales</taxon>
        <taxon>Burkholderiaceae</taxon>
        <taxon>Paraburkholderia</taxon>
    </lineage>
</organism>
<reference evidence="2 3" key="1">
    <citation type="submission" date="2019-03" db="EMBL/GenBank/DDBJ databases">
        <title>Complete Genome Sequence of Paraburkholderia dipogonis ICMP 19430T, a Nitrogen-fixing Symbiont of the South African Invasive Legume Dipogon lignosus in New Zealand.</title>
        <authorList>
            <person name="De Meyer S.E."/>
        </authorList>
    </citation>
    <scope>NUCLEOTIDE SEQUENCE [LARGE SCALE GENOMIC DNA]</scope>
    <source>
        <strain evidence="2 3">ICMP 19430</strain>
    </source>
</reference>
<comment type="caution">
    <text evidence="2">The sequence shown here is derived from an EMBL/GenBank/DDBJ whole genome shotgun (WGS) entry which is preliminary data.</text>
</comment>
<dbReference type="Pfam" id="PF15594">
    <property type="entry name" value="Imm50"/>
    <property type="match status" value="1"/>
</dbReference>
<dbReference type="AlphaFoldDB" id="A0A4Y8N5X6"/>
<evidence type="ECO:0000313" key="2">
    <source>
        <dbReference type="EMBL" id="TFE45170.1"/>
    </source>
</evidence>
<protein>
    <submittedName>
        <fullName evidence="2">Uncharacterized protein</fullName>
    </submittedName>
</protein>
<evidence type="ECO:0000313" key="3">
    <source>
        <dbReference type="Proteomes" id="UP000297385"/>
    </source>
</evidence>
<name>A0A4Y8N5X6_9BURK</name>
<dbReference type="Proteomes" id="UP000297385">
    <property type="component" value="Unassembled WGS sequence"/>
</dbReference>
<dbReference type="InterPro" id="IPR028957">
    <property type="entry name" value="Imm50"/>
</dbReference>
<proteinExistence type="predicted"/>
<dbReference type="RefSeq" id="WP_134456923.1">
    <property type="nucleotide sequence ID" value="NZ_JBHMFL010000123.1"/>
</dbReference>
<dbReference type="GeneID" id="97306224"/>
<dbReference type="EMBL" id="SNVI01000001">
    <property type="protein sequence ID" value="TFE45164.1"/>
    <property type="molecule type" value="Genomic_DNA"/>
</dbReference>
<evidence type="ECO:0000313" key="1">
    <source>
        <dbReference type="EMBL" id="TFE45164.1"/>
    </source>
</evidence>
<sequence length="133" mass="14916">MLHWTDLLTDKKKLMAIYGVNLPSLDKVNVHEVIFHRDGPTVTFRVDLLEYPSSPPKKWIENKFNTVQIRLSCSDVKYSSLHGWNHTSFVASIGLNRDGELITLALNGDGLSVCLKSAFLDVSSISAYIDSLH</sequence>
<gene>
    <name evidence="1" type="ORF">E2553_09155</name>
    <name evidence="2" type="ORF">E2553_09185</name>
</gene>